<sequence length="164" mass="19182">MSTIAIHGPGIPRNSCYGTRIHHKFQRISASWTMKMNSNSSQTRKREELSIELQKHTIPQLETASHSSLQFDRLQPSEQELIQENRLEFGQFVSREAVLDEEFWVGNILLKCMIKEHKLYVFLLANDLWWWWFCSVFLVDSSMAASRESVGESNERTVSIKYQN</sequence>
<dbReference type="AlphaFoldDB" id="A0A5B6ZAV3"/>
<evidence type="ECO:0000313" key="2">
    <source>
        <dbReference type="EMBL" id="MPA41044.1"/>
    </source>
</evidence>
<dbReference type="EMBL" id="GHES01010486">
    <property type="protein sequence ID" value="MPA41045.1"/>
    <property type="molecule type" value="Transcribed_RNA"/>
</dbReference>
<evidence type="ECO:0000313" key="1">
    <source>
        <dbReference type="EMBL" id="MPA41043.1"/>
    </source>
</evidence>
<protein>
    <submittedName>
        <fullName evidence="3">Uncharacterized protein</fullName>
    </submittedName>
</protein>
<evidence type="ECO:0000313" key="3">
    <source>
        <dbReference type="EMBL" id="MPA41045.1"/>
    </source>
</evidence>
<dbReference type="EMBL" id="GHES01010485">
    <property type="protein sequence ID" value="MPA41044.1"/>
    <property type="molecule type" value="Transcribed_RNA"/>
</dbReference>
<dbReference type="EMBL" id="GHES01010484">
    <property type="protein sequence ID" value="MPA41043.1"/>
    <property type="molecule type" value="Transcribed_RNA"/>
</dbReference>
<dbReference type="PANTHER" id="PTHR47426">
    <property type="entry name" value="ACYL-COA N-ACYLTRANSFERASES (NAT) SUPERFAMILY PROTEIN"/>
    <property type="match status" value="1"/>
</dbReference>
<dbReference type="PANTHER" id="PTHR47426:SF3">
    <property type="entry name" value="GCN5-RELATED N-ACETYLTRANSFERASE 6, CHLOROPLASTIC"/>
    <property type="match status" value="1"/>
</dbReference>
<proteinExistence type="predicted"/>
<reference evidence="3" key="1">
    <citation type="submission" date="2019-08" db="EMBL/GenBank/DDBJ databases">
        <title>Reference gene set and small RNA set construction with multiple tissues from Davidia involucrata Baill.</title>
        <authorList>
            <person name="Yang H."/>
            <person name="Zhou C."/>
            <person name="Li G."/>
            <person name="Wang J."/>
            <person name="Gao P."/>
            <person name="Wang M."/>
            <person name="Wang R."/>
            <person name="Zhao Y."/>
        </authorList>
    </citation>
    <scope>NUCLEOTIDE SEQUENCE</scope>
    <source>
        <tissue evidence="3">Mixed with DoveR01_LX</tissue>
    </source>
</reference>
<organism evidence="3">
    <name type="scientific">Davidia involucrata</name>
    <name type="common">Dove tree</name>
    <dbReference type="NCBI Taxonomy" id="16924"/>
    <lineage>
        <taxon>Eukaryota</taxon>
        <taxon>Viridiplantae</taxon>
        <taxon>Streptophyta</taxon>
        <taxon>Embryophyta</taxon>
        <taxon>Tracheophyta</taxon>
        <taxon>Spermatophyta</taxon>
        <taxon>Magnoliopsida</taxon>
        <taxon>eudicotyledons</taxon>
        <taxon>Gunneridae</taxon>
        <taxon>Pentapetalae</taxon>
        <taxon>asterids</taxon>
        <taxon>Cornales</taxon>
        <taxon>Nyssaceae</taxon>
        <taxon>Davidia</taxon>
    </lineage>
</organism>
<accession>A0A5B6ZAV3</accession>
<name>A0A5B6ZAV3_DAVIN</name>
<gene>
    <name evidence="1" type="ORF">Din_010484</name>
    <name evidence="2" type="ORF">Din_010485</name>
    <name evidence="3" type="ORF">Din_010486</name>
</gene>